<sequence length="823" mass="88749">MLNVHTLSLLLGISAASSLDRRQSGQSSEPCAELSDLAQENAKFLPADLTLSCLQSVPLAKDEDALQLAGLKAFLEFQSDLDYYGEQMPSGWIYPAVNLTSSLEELTQMLEDDYYDNEYDFQLDLYKLISSAYDGHLVYVPDIVGVFQFLRVKSIADSLSNNSIQAGNLFSLMSVVQEDDELPSVFAYDDLDAMQDEEGAGYTPSSIEQINGEDVESWLNSYASQNGRSRDPDANYNSLFENLPGNGDIEAGGDTFGHSLLYQGNETILSFSNGTDRTVFTVATLAVNKTLEGVTDGGSFFQRFCNTTYEEKVLQLLQNSGTGASNTTTPTTTTQVPYEPVSTQSIAPTNDAFPSPIIASVDGNIAGYFPKDQFEDLAVLSVPSFLSLQARSVEFENAVRQILATANDNNKTKLVIDLRGNGGGSTFLAYDLFLQLFPSQTPYGAGTYRQQQLFNFTGSTLSANTDALAAQAVNDDLYIASFPFNYRFALDAKGNPFDSWDSLYDGNENDAGAWTSLVRYNLTEVSDRAVPILGYGNNTVSQPRTFDAENIVMLTDGTCASTCAIFSEFMKSQAGVKSVAVGGRKQTGPMQAVGGTKGSRVLGMAQLYSLVTGAAQAASPEDQLRLLNSFETDEGNILTATTKALDRAASGSDLIIQAGVNFRNNIRQGDDTLTPLQFIYEAADCRFFYTPEMYARQEAIWERVYQWAWGDEDVCIDGSSGRDSSENGTSYYGADLPDNAGNFFGGNNTIFPRDSLSFAAENGTQTSSGGSSSGTSTGSSGGSSQNGSNEGNDEDSENGASVLFASRAVLLATAFLMGYALIL</sequence>
<gene>
    <name evidence="5" type="ORF">D0862_03698</name>
</gene>
<dbReference type="InterPro" id="IPR052766">
    <property type="entry name" value="S41A_metabolite_peptidase"/>
</dbReference>
<dbReference type="Pfam" id="PF23658">
    <property type="entry name" value="PDZ_CPAF_rel"/>
    <property type="match status" value="1"/>
</dbReference>
<dbReference type="PANTHER" id="PTHR37049:SF4">
    <property type="entry name" value="RHODANESE DOMAIN-CONTAINING PROTEIN"/>
    <property type="match status" value="1"/>
</dbReference>
<keyword evidence="2" id="KW-0732">Signal</keyword>
<dbReference type="InterPro" id="IPR029045">
    <property type="entry name" value="ClpP/crotonase-like_dom_sf"/>
</dbReference>
<evidence type="ECO:0000313" key="5">
    <source>
        <dbReference type="EMBL" id="RMZ09168.1"/>
    </source>
</evidence>
<accession>A0A3M7H7G0</accession>
<feature type="compositionally biased region" description="Low complexity" evidence="1">
    <location>
        <begin position="761"/>
        <end position="790"/>
    </location>
</feature>
<dbReference type="GO" id="GO:0008236">
    <property type="term" value="F:serine-type peptidase activity"/>
    <property type="evidence" value="ECO:0007669"/>
    <property type="project" value="InterPro"/>
</dbReference>
<feature type="signal peptide" evidence="2">
    <location>
        <begin position="1"/>
        <end position="16"/>
    </location>
</feature>
<proteinExistence type="predicted"/>
<dbReference type="AlphaFoldDB" id="A0A3M7H7G0"/>
<reference evidence="5 6" key="1">
    <citation type="journal article" date="2018" name="BMC Genomics">
        <title>Genomic evidence for intraspecific hybridization in a clonal and extremely halotolerant yeast.</title>
        <authorList>
            <person name="Gostincar C."/>
            <person name="Stajich J.E."/>
            <person name="Zupancic J."/>
            <person name="Zalar P."/>
            <person name="Gunde-Cimerman N."/>
        </authorList>
    </citation>
    <scope>NUCLEOTIDE SEQUENCE [LARGE SCALE GENOMIC DNA]</scope>
    <source>
        <strain evidence="5 6">EXF-171</strain>
    </source>
</reference>
<dbReference type="GO" id="GO:0006508">
    <property type="term" value="P:proteolysis"/>
    <property type="evidence" value="ECO:0007669"/>
    <property type="project" value="InterPro"/>
</dbReference>
<dbReference type="EMBL" id="QWIQ01000083">
    <property type="protein sequence ID" value="RMZ09168.1"/>
    <property type="molecule type" value="Genomic_DNA"/>
</dbReference>
<evidence type="ECO:0000259" key="3">
    <source>
        <dbReference type="Pfam" id="PF03572"/>
    </source>
</evidence>
<evidence type="ECO:0000256" key="2">
    <source>
        <dbReference type="SAM" id="SignalP"/>
    </source>
</evidence>
<evidence type="ECO:0000259" key="4">
    <source>
        <dbReference type="Pfam" id="PF23658"/>
    </source>
</evidence>
<evidence type="ECO:0000256" key="1">
    <source>
        <dbReference type="SAM" id="MobiDB-lite"/>
    </source>
</evidence>
<feature type="domain" description="Tail specific protease" evidence="3">
    <location>
        <begin position="377"/>
        <end position="578"/>
    </location>
</feature>
<dbReference type="Proteomes" id="UP000281468">
    <property type="component" value="Unassembled WGS sequence"/>
</dbReference>
<dbReference type="VEuPathDB" id="FungiDB:BTJ68_05525"/>
<dbReference type="Gene3D" id="3.90.226.10">
    <property type="entry name" value="2-enoyl-CoA Hydratase, Chain A, domain 1"/>
    <property type="match status" value="1"/>
</dbReference>
<feature type="region of interest" description="Disordered" evidence="1">
    <location>
        <begin position="761"/>
        <end position="797"/>
    </location>
</feature>
<organism evidence="5 6">
    <name type="scientific">Hortaea werneckii</name>
    <name type="common">Black yeast</name>
    <name type="synonym">Cladosporium werneckii</name>
    <dbReference type="NCBI Taxonomy" id="91943"/>
    <lineage>
        <taxon>Eukaryota</taxon>
        <taxon>Fungi</taxon>
        <taxon>Dikarya</taxon>
        <taxon>Ascomycota</taxon>
        <taxon>Pezizomycotina</taxon>
        <taxon>Dothideomycetes</taxon>
        <taxon>Dothideomycetidae</taxon>
        <taxon>Mycosphaerellales</taxon>
        <taxon>Teratosphaeriaceae</taxon>
        <taxon>Hortaea</taxon>
    </lineage>
</organism>
<feature type="domain" description="CPAF-like PDZ" evidence="4">
    <location>
        <begin position="168"/>
        <end position="288"/>
    </location>
</feature>
<dbReference type="InterPro" id="IPR056186">
    <property type="entry name" value="PDZ_CPAF-rel"/>
</dbReference>
<dbReference type="PANTHER" id="PTHR37049">
    <property type="entry name" value="PEPTIDASE S41 FAMILY PROTEIN"/>
    <property type="match status" value="1"/>
</dbReference>
<name>A0A3M7H7G0_HORWE</name>
<protein>
    <submittedName>
        <fullName evidence="5">Uncharacterized protein</fullName>
    </submittedName>
</protein>
<comment type="caution">
    <text evidence="5">The sequence shown here is derived from an EMBL/GenBank/DDBJ whole genome shotgun (WGS) entry which is preliminary data.</text>
</comment>
<evidence type="ECO:0000313" key="6">
    <source>
        <dbReference type="Proteomes" id="UP000281468"/>
    </source>
</evidence>
<dbReference type="Pfam" id="PF03572">
    <property type="entry name" value="Peptidase_S41"/>
    <property type="match status" value="1"/>
</dbReference>
<dbReference type="InterPro" id="IPR005151">
    <property type="entry name" value="Tail-specific_protease"/>
</dbReference>
<feature type="chain" id="PRO_5018251341" evidence="2">
    <location>
        <begin position="17"/>
        <end position="823"/>
    </location>
</feature>
<dbReference type="SUPFAM" id="SSF52096">
    <property type="entry name" value="ClpP/crotonase"/>
    <property type="match status" value="1"/>
</dbReference>